<dbReference type="PANTHER" id="PTHR42727">
    <property type="entry name" value="PHOSPHATE TRANSPORT SYSTEM PERMEASE PROTEIN"/>
    <property type="match status" value="1"/>
</dbReference>
<dbReference type="CDD" id="cd06261">
    <property type="entry name" value="TM_PBP2"/>
    <property type="match status" value="1"/>
</dbReference>
<dbReference type="Proteomes" id="UP000001627">
    <property type="component" value="Chromosome"/>
</dbReference>
<dbReference type="InterPro" id="IPR035906">
    <property type="entry name" value="MetI-like_sf"/>
</dbReference>
<dbReference type="GO" id="GO:0006817">
    <property type="term" value="P:phosphate ion transport"/>
    <property type="evidence" value="ECO:0007669"/>
    <property type="project" value="UniProtKB-KW"/>
</dbReference>
<feature type="domain" description="ABC transmembrane type-1" evidence="7">
    <location>
        <begin position="122"/>
        <end position="338"/>
    </location>
</feature>
<dbReference type="EMBL" id="CP001431">
    <property type="protein sequence ID" value="ACT69192.1"/>
    <property type="molecule type" value="Genomic_DNA"/>
</dbReference>
<keyword evidence="6" id="KW-0592">Phosphate transport</keyword>
<feature type="transmembrane region" description="Helical" evidence="5">
    <location>
        <begin position="57"/>
        <end position="80"/>
    </location>
</feature>
<dbReference type="KEGG" id="nri:NRI_0197"/>
<evidence type="ECO:0000256" key="5">
    <source>
        <dbReference type="RuleBase" id="RU363032"/>
    </source>
</evidence>
<gene>
    <name evidence="8" type="primary">pstC</name>
    <name evidence="8" type="ordered locus">NRI_0197</name>
</gene>
<feature type="transmembrane region" description="Helical" evidence="5">
    <location>
        <begin position="318"/>
        <end position="337"/>
    </location>
</feature>
<evidence type="ECO:0000256" key="6">
    <source>
        <dbReference type="RuleBase" id="RU363054"/>
    </source>
</evidence>
<dbReference type="Gene3D" id="1.10.3720.10">
    <property type="entry name" value="MetI-like"/>
    <property type="match status" value="1"/>
</dbReference>
<evidence type="ECO:0000313" key="9">
    <source>
        <dbReference type="Proteomes" id="UP000001627"/>
    </source>
</evidence>
<keyword evidence="9" id="KW-1185">Reference proteome</keyword>
<organism evidence="8 9">
    <name type="scientific">Neorickettsia risticii (strain Illinois)</name>
    <dbReference type="NCBI Taxonomy" id="434131"/>
    <lineage>
        <taxon>Bacteria</taxon>
        <taxon>Pseudomonadati</taxon>
        <taxon>Pseudomonadota</taxon>
        <taxon>Alphaproteobacteria</taxon>
        <taxon>Rickettsiales</taxon>
        <taxon>Anaplasmataceae</taxon>
        <taxon>Neorickettsia</taxon>
    </lineage>
</organism>
<evidence type="ECO:0000313" key="8">
    <source>
        <dbReference type="EMBL" id="ACT69192.1"/>
    </source>
</evidence>
<sequence length="347" mass="37278">MERKGGRDFVDSTSRAIRLNTALMLLVSAVLAFSFSSTFILFLGIFFALLLWSKRTFVLCAAVALIATSMVTALIILSLVTQTVSFFRVVSPTDFFFGTVWAPNGTIVDGQVEKLFGILPLLFGTTMVALIGSIVGTPIGIGAAIALTYFIPKKVRNVIKPIIEIMAGIPTVIYGYFSLTFVPALVQKLGHLLHLNISTESALSAGIVIGIMVIPLITSLTDDLLRTTPKSLYYGAAALGSTQTEIILRAVLPNCLPGIVAIVLLGFSRALGETMVVLMLTGISANIDYNILHTVTTVTVQIVTILTGDQTLNTEESLSAYALGMTLFILTWVLNAVSMSMSKRHVH</sequence>
<dbReference type="eggNOG" id="COG0573">
    <property type="taxonomic scope" value="Bacteria"/>
</dbReference>
<comment type="subcellular location">
    <subcellularLocation>
        <location evidence="6">Cell inner membrane</location>
        <topology evidence="6">Multi-pass membrane protein</topology>
    </subcellularLocation>
    <subcellularLocation>
        <location evidence="1 5">Cell membrane</location>
        <topology evidence="1 5">Multi-pass membrane protein</topology>
    </subcellularLocation>
</comment>
<evidence type="ECO:0000256" key="2">
    <source>
        <dbReference type="ARBA" id="ARBA00022692"/>
    </source>
</evidence>
<dbReference type="PANTHER" id="PTHR42727:SF1">
    <property type="entry name" value="PHOSPHATE TRANSPORT SYSTEM PERMEASE"/>
    <property type="match status" value="1"/>
</dbReference>
<dbReference type="InterPro" id="IPR011864">
    <property type="entry name" value="Phosphate_PstC"/>
</dbReference>
<feature type="transmembrane region" description="Helical" evidence="5">
    <location>
        <begin position="121"/>
        <end position="150"/>
    </location>
</feature>
<dbReference type="InterPro" id="IPR000515">
    <property type="entry name" value="MetI-like"/>
</dbReference>
<feature type="transmembrane region" description="Helical" evidence="5">
    <location>
        <begin position="162"/>
        <end position="182"/>
    </location>
</feature>
<keyword evidence="6" id="KW-1003">Cell membrane</keyword>
<evidence type="ECO:0000256" key="4">
    <source>
        <dbReference type="ARBA" id="ARBA00023136"/>
    </source>
</evidence>
<dbReference type="SUPFAM" id="SSF161098">
    <property type="entry name" value="MetI-like"/>
    <property type="match status" value="1"/>
</dbReference>
<dbReference type="NCBIfam" id="TIGR02138">
    <property type="entry name" value="phosphate_pstC"/>
    <property type="match status" value="1"/>
</dbReference>
<evidence type="ECO:0000256" key="3">
    <source>
        <dbReference type="ARBA" id="ARBA00022989"/>
    </source>
</evidence>
<accession>C6V473</accession>
<dbReference type="Pfam" id="PF00528">
    <property type="entry name" value="BPD_transp_1"/>
    <property type="match status" value="1"/>
</dbReference>
<comment type="function">
    <text evidence="6">Part of the binding-protein-dependent transport system for phosphate; probably responsible for the translocation of the substrate across the membrane.</text>
</comment>
<dbReference type="AlphaFoldDB" id="C6V473"/>
<feature type="transmembrane region" description="Helical" evidence="5">
    <location>
        <begin position="202"/>
        <end position="220"/>
    </location>
</feature>
<dbReference type="PROSITE" id="PS50928">
    <property type="entry name" value="ABC_TM1"/>
    <property type="match status" value="1"/>
</dbReference>
<feature type="transmembrane region" description="Helical" evidence="5">
    <location>
        <begin position="22"/>
        <end position="50"/>
    </location>
</feature>
<dbReference type="RefSeq" id="WP_015816083.1">
    <property type="nucleotide sequence ID" value="NC_013009.1"/>
</dbReference>
<keyword evidence="5" id="KW-0813">Transport</keyword>
<dbReference type="GO" id="GO:0005886">
    <property type="term" value="C:plasma membrane"/>
    <property type="evidence" value="ECO:0007669"/>
    <property type="project" value="UniProtKB-SubCell"/>
</dbReference>
<proteinExistence type="inferred from homology"/>
<name>C6V473_NEORI</name>
<comment type="similarity">
    <text evidence="6">Belongs to the binding-protein-dependent transport system permease family. CysTW subfamily.</text>
</comment>
<reference evidence="8 9" key="1">
    <citation type="journal article" date="2009" name="Nucleic Acids Res.">
        <title>Analysis of complete genome sequence of Neorickettsia risticii: causative agent of Potomac horse fever.</title>
        <authorList>
            <person name="Lin M."/>
            <person name="Zhang C."/>
            <person name="Gibson K."/>
            <person name="Rikihisa Y."/>
        </authorList>
    </citation>
    <scope>NUCLEOTIDE SEQUENCE [LARGE SCALE GENOMIC DNA]</scope>
    <source>
        <strain evidence="8 9">Illinois</strain>
    </source>
</reference>
<keyword evidence="2 5" id="KW-0812">Transmembrane</keyword>
<dbReference type="GO" id="GO:0005315">
    <property type="term" value="F:phosphate transmembrane transporter activity"/>
    <property type="evidence" value="ECO:0007669"/>
    <property type="project" value="InterPro"/>
</dbReference>
<dbReference type="HOGENOM" id="CLU_033621_1_0_5"/>
<keyword evidence="4 5" id="KW-0472">Membrane</keyword>
<keyword evidence="3 5" id="KW-1133">Transmembrane helix</keyword>
<dbReference type="STRING" id="434131.NRI_0197"/>
<evidence type="ECO:0000259" key="7">
    <source>
        <dbReference type="PROSITE" id="PS50928"/>
    </source>
</evidence>
<evidence type="ECO:0000256" key="1">
    <source>
        <dbReference type="ARBA" id="ARBA00004651"/>
    </source>
</evidence>
<protein>
    <recommendedName>
        <fullName evidence="6">Phosphate transport system permease protein</fullName>
    </recommendedName>
</protein>
<feature type="transmembrane region" description="Helical" evidence="5">
    <location>
        <begin position="258"/>
        <end position="280"/>
    </location>
</feature>
<keyword evidence="6" id="KW-0997">Cell inner membrane</keyword>